<feature type="compositionally biased region" description="Basic residues" evidence="6">
    <location>
        <begin position="471"/>
        <end position="480"/>
    </location>
</feature>
<dbReference type="EMBL" id="BCTA01000023">
    <property type="protein sequence ID" value="GAT08522.1"/>
    <property type="molecule type" value="Genomic_DNA"/>
</dbReference>
<feature type="region of interest" description="Disordered" evidence="6">
    <location>
        <begin position="593"/>
        <end position="622"/>
    </location>
</feature>
<name>A0ABQ0KG51_MYCNV</name>
<keyword evidence="2" id="KW-0288">FMN</keyword>
<evidence type="ECO:0000259" key="7">
    <source>
        <dbReference type="Pfam" id="PF00296"/>
    </source>
</evidence>
<dbReference type="Pfam" id="PF00296">
    <property type="entry name" value="Bac_luciferase"/>
    <property type="match status" value="1"/>
</dbReference>
<feature type="compositionally biased region" description="Basic residues" evidence="6">
    <location>
        <begin position="523"/>
        <end position="538"/>
    </location>
</feature>
<organism evidence="8 9">
    <name type="scientific">Mycolicibacterium novocastrense</name>
    <name type="common">Mycobacterium novocastrense</name>
    <dbReference type="NCBI Taxonomy" id="59813"/>
    <lineage>
        <taxon>Bacteria</taxon>
        <taxon>Bacillati</taxon>
        <taxon>Actinomycetota</taxon>
        <taxon>Actinomycetes</taxon>
        <taxon>Mycobacteriales</taxon>
        <taxon>Mycobacteriaceae</taxon>
        <taxon>Mycolicibacterium</taxon>
    </lineage>
</organism>
<evidence type="ECO:0000313" key="9">
    <source>
        <dbReference type="Proteomes" id="UP000069773"/>
    </source>
</evidence>
<feature type="domain" description="Luciferase-like" evidence="7">
    <location>
        <begin position="51"/>
        <end position="347"/>
    </location>
</feature>
<feature type="region of interest" description="Disordered" evidence="6">
    <location>
        <begin position="511"/>
        <end position="542"/>
    </location>
</feature>
<keyword evidence="1" id="KW-0285">Flavoprotein</keyword>
<accession>A0ABQ0KG51</accession>
<evidence type="ECO:0000256" key="3">
    <source>
        <dbReference type="ARBA" id="ARBA00023002"/>
    </source>
</evidence>
<gene>
    <name evidence="8" type="ORF">RMCN_1655</name>
</gene>
<dbReference type="NCBIfam" id="TIGR03860">
    <property type="entry name" value="FMN_nitrolo"/>
    <property type="match status" value="1"/>
</dbReference>
<evidence type="ECO:0000256" key="5">
    <source>
        <dbReference type="ARBA" id="ARBA00033748"/>
    </source>
</evidence>
<comment type="caution">
    <text evidence="8">The sequence shown here is derived from an EMBL/GenBank/DDBJ whole genome shotgun (WGS) entry which is preliminary data.</text>
</comment>
<keyword evidence="4 8" id="KW-0503">Monooxygenase</keyword>
<protein>
    <submittedName>
        <fullName evidence="8">Xenobiotic compound monooxygenase, DszA family</fullName>
    </submittedName>
</protein>
<evidence type="ECO:0000256" key="4">
    <source>
        <dbReference type="ARBA" id="ARBA00023033"/>
    </source>
</evidence>
<comment type="similarity">
    <text evidence="5">Belongs to the NtaA/SnaA/DszA monooxygenase family.</text>
</comment>
<feature type="region of interest" description="Disordered" evidence="6">
    <location>
        <begin position="456"/>
        <end position="480"/>
    </location>
</feature>
<dbReference type="PANTHER" id="PTHR30011">
    <property type="entry name" value="ALKANESULFONATE MONOOXYGENASE-RELATED"/>
    <property type="match status" value="1"/>
</dbReference>
<keyword evidence="3" id="KW-0560">Oxidoreductase</keyword>
<evidence type="ECO:0000313" key="8">
    <source>
        <dbReference type="EMBL" id="GAT08522.1"/>
    </source>
</evidence>
<dbReference type="InterPro" id="IPR011251">
    <property type="entry name" value="Luciferase-like_dom"/>
</dbReference>
<dbReference type="PANTHER" id="PTHR30011:SF16">
    <property type="entry name" value="C2H2 FINGER DOMAIN TRANSCRIPTION FACTOR (EUROFUNG)-RELATED"/>
    <property type="match status" value="1"/>
</dbReference>
<dbReference type="GO" id="GO:0004497">
    <property type="term" value="F:monooxygenase activity"/>
    <property type="evidence" value="ECO:0007669"/>
    <property type="project" value="UniProtKB-KW"/>
</dbReference>
<dbReference type="SUPFAM" id="SSF51679">
    <property type="entry name" value="Bacterial luciferase-like"/>
    <property type="match status" value="1"/>
</dbReference>
<dbReference type="Proteomes" id="UP000069773">
    <property type="component" value="Unassembled WGS sequence"/>
</dbReference>
<evidence type="ECO:0000256" key="1">
    <source>
        <dbReference type="ARBA" id="ARBA00022630"/>
    </source>
</evidence>
<dbReference type="InterPro" id="IPR016215">
    <property type="entry name" value="NTA_MOA"/>
</dbReference>
<proteinExistence type="inferred from homology"/>
<evidence type="ECO:0000256" key="2">
    <source>
        <dbReference type="ARBA" id="ARBA00022643"/>
    </source>
</evidence>
<feature type="compositionally biased region" description="Basic residues" evidence="6">
    <location>
        <begin position="609"/>
        <end position="622"/>
    </location>
</feature>
<dbReference type="InterPro" id="IPR036661">
    <property type="entry name" value="Luciferase-like_sf"/>
</dbReference>
<keyword evidence="9" id="KW-1185">Reference proteome</keyword>
<dbReference type="Gene3D" id="3.20.20.30">
    <property type="entry name" value="Luciferase-like domain"/>
    <property type="match status" value="1"/>
</dbReference>
<reference evidence="8 9" key="1">
    <citation type="journal article" date="2016" name="Genome Announc.">
        <title>Draft Genome Sequences of Five Rapidly Growing Mycobacterium Species, M. thermoresistibile, M. fortuitum subsp. acetamidolyticum, M. canariasense, M. brisbanense, and M. novocastrense.</title>
        <authorList>
            <person name="Katahira K."/>
            <person name="Ogura Y."/>
            <person name="Gotoh Y."/>
            <person name="Hayashi T."/>
        </authorList>
    </citation>
    <scope>NUCLEOTIDE SEQUENCE [LARGE SCALE GENOMIC DNA]</scope>
    <source>
        <strain evidence="8 9">JCM18114</strain>
    </source>
</reference>
<dbReference type="InterPro" id="IPR051260">
    <property type="entry name" value="Diverse_substr_monoxygenases"/>
</dbReference>
<sequence>MVLIALNLTGDCAAHDGQHFGVTRVIRFNAFDMNCVAHQSPGLWKHPDDQSWHYKDLEYWTELAKLLERGRFDGLFIADVLGTYDVYGANDEAAIRQAAQIPVNDPMLLVSAMALVTQDLGFGITTGTGFEHPYPFARRMSTLDHLTKGRIGWNVVTGYLPAAARNMGQTDQPAHDARYDHADEYLEVLYKLWEGSWEDDAVVRDAERGVFTEPHKVHHIGHQGTHFSVPGVHLSEPSPQRTPVIYQAGSSPRGVRFAAENAEAIFTASPTKELLRQTVSTIRQELEIAGRDPYSVKIFNLSTIVTAATDEEAHARHAEYLSYGDPEGALTFMSGWMGVDLARYGLDEPVGNVDSNAILSAVAAFQSADPDGREWAIRDIAEWGKIGGMGPRFVGSGARVADTLQEWVEETDVDGFNLAYAITPGSFAEFVDHVVPVLTERGAYQSSYTPGTLRHKLLGNGDRLPEDHRGSRCRRSSTGRPRCRRLRHRWRPSRPADVEELARDDPIALVSTHLRRQPADRRGRPRYARRRGARRSRRVDRLPGLDRAGRRVVRFHRRAHPDGRVVRGCVHHRVAAGPRDDVVGVLGRVPARLGQPDAVGADGRDVRAARARPHPAQRGGRR</sequence>
<evidence type="ECO:0000256" key="6">
    <source>
        <dbReference type="SAM" id="MobiDB-lite"/>
    </source>
</evidence>